<protein>
    <submittedName>
        <fullName evidence="6">LysR family transcriptional regulator</fullName>
    </submittedName>
</protein>
<feature type="domain" description="HTH lysR-type" evidence="5">
    <location>
        <begin position="4"/>
        <end position="61"/>
    </location>
</feature>
<dbReference type="AlphaFoldDB" id="A0A2H5EXF4"/>
<dbReference type="PANTHER" id="PTHR30579:SF7">
    <property type="entry name" value="HTH-TYPE TRANSCRIPTIONAL REGULATOR LRHA-RELATED"/>
    <property type="match status" value="1"/>
</dbReference>
<organism evidence="6 7">
    <name type="scientific">Paracoccus zhejiangensis</name>
    <dbReference type="NCBI Taxonomy" id="1077935"/>
    <lineage>
        <taxon>Bacteria</taxon>
        <taxon>Pseudomonadati</taxon>
        <taxon>Pseudomonadota</taxon>
        <taxon>Alphaproteobacteria</taxon>
        <taxon>Rhodobacterales</taxon>
        <taxon>Paracoccaceae</taxon>
        <taxon>Paracoccus</taxon>
    </lineage>
</organism>
<dbReference type="InterPro" id="IPR036388">
    <property type="entry name" value="WH-like_DNA-bd_sf"/>
</dbReference>
<gene>
    <name evidence="6" type="ORF">CX676_07270</name>
</gene>
<evidence type="ECO:0000259" key="5">
    <source>
        <dbReference type="PROSITE" id="PS50931"/>
    </source>
</evidence>
<proteinExistence type="inferred from homology"/>
<dbReference type="Pfam" id="PF00126">
    <property type="entry name" value="HTH_1"/>
    <property type="match status" value="1"/>
</dbReference>
<dbReference type="SUPFAM" id="SSF46785">
    <property type="entry name" value="Winged helix' DNA-binding domain"/>
    <property type="match status" value="1"/>
</dbReference>
<dbReference type="EMBL" id="CP025430">
    <property type="protein sequence ID" value="AUH63988.1"/>
    <property type="molecule type" value="Genomic_DNA"/>
</dbReference>
<dbReference type="RefSeq" id="WP_101752029.1">
    <property type="nucleotide sequence ID" value="NZ_CP025430.1"/>
</dbReference>
<dbReference type="PRINTS" id="PR00039">
    <property type="entry name" value="HTHLYSR"/>
</dbReference>
<keyword evidence="7" id="KW-1185">Reference proteome</keyword>
<dbReference type="GO" id="GO:0003700">
    <property type="term" value="F:DNA-binding transcription factor activity"/>
    <property type="evidence" value="ECO:0007669"/>
    <property type="project" value="InterPro"/>
</dbReference>
<evidence type="ECO:0000256" key="1">
    <source>
        <dbReference type="ARBA" id="ARBA00009437"/>
    </source>
</evidence>
<evidence type="ECO:0000313" key="7">
    <source>
        <dbReference type="Proteomes" id="UP000234530"/>
    </source>
</evidence>
<dbReference type="InterPro" id="IPR000847">
    <property type="entry name" value="LysR_HTH_N"/>
</dbReference>
<keyword evidence="3" id="KW-0238">DNA-binding</keyword>
<dbReference type="InterPro" id="IPR050176">
    <property type="entry name" value="LTTR"/>
</dbReference>
<sequence length="290" mass="32047">MRNLDIATLRSLQAVAEHGAVTRAAESLNMTQSAMSMQIKRLEEVFERPLLEKQGRGVVLTDFARLLLTESRKLVALNDGIIARFTGVKPECRLRVGLTTDWPMLHFTQAVREFRKAHPEVEVVLSDGVSIELRKQFERDELDVILTTELDCGAGGIQLYEIDLVWMGAVGGKAWRERPLKLTNSLNCAFLKGAIARLEAAGIAWEHASGVGGCERNLMLSAADQGVNTFLRQIPREGLEPIDHGGALPPLPRSSLNMYLTCGPVSALASEFGRYLRRAVQEEKLEQEAA</sequence>
<dbReference type="SUPFAM" id="SSF53850">
    <property type="entry name" value="Periplasmic binding protein-like II"/>
    <property type="match status" value="1"/>
</dbReference>
<dbReference type="PROSITE" id="PS50931">
    <property type="entry name" value="HTH_LYSR"/>
    <property type="match status" value="1"/>
</dbReference>
<evidence type="ECO:0000256" key="3">
    <source>
        <dbReference type="ARBA" id="ARBA00023125"/>
    </source>
</evidence>
<dbReference type="PANTHER" id="PTHR30579">
    <property type="entry name" value="TRANSCRIPTIONAL REGULATOR"/>
    <property type="match status" value="1"/>
</dbReference>
<dbReference type="InterPro" id="IPR036390">
    <property type="entry name" value="WH_DNA-bd_sf"/>
</dbReference>
<evidence type="ECO:0000256" key="4">
    <source>
        <dbReference type="ARBA" id="ARBA00023163"/>
    </source>
</evidence>
<evidence type="ECO:0000313" key="6">
    <source>
        <dbReference type="EMBL" id="AUH63988.1"/>
    </source>
</evidence>
<dbReference type="Gene3D" id="1.10.10.10">
    <property type="entry name" value="Winged helix-like DNA-binding domain superfamily/Winged helix DNA-binding domain"/>
    <property type="match status" value="1"/>
</dbReference>
<name>A0A2H5EXF4_9RHOB</name>
<keyword evidence="2" id="KW-0805">Transcription regulation</keyword>
<evidence type="ECO:0000256" key="2">
    <source>
        <dbReference type="ARBA" id="ARBA00023015"/>
    </source>
</evidence>
<dbReference type="Gene3D" id="3.40.190.10">
    <property type="entry name" value="Periplasmic binding protein-like II"/>
    <property type="match status" value="2"/>
</dbReference>
<dbReference type="KEGG" id="pzh:CX676_07270"/>
<dbReference type="InterPro" id="IPR005119">
    <property type="entry name" value="LysR_subst-bd"/>
</dbReference>
<accession>A0A2H5EXF4</accession>
<comment type="similarity">
    <text evidence="1">Belongs to the LysR transcriptional regulatory family.</text>
</comment>
<keyword evidence="4" id="KW-0804">Transcription</keyword>
<dbReference type="Pfam" id="PF03466">
    <property type="entry name" value="LysR_substrate"/>
    <property type="match status" value="1"/>
</dbReference>
<dbReference type="GO" id="GO:0003677">
    <property type="term" value="F:DNA binding"/>
    <property type="evidence" value="ECO:0007669"/>
    <property type="project" value="UniProtKB-KW"/>
</dbReference>
<dbReference type="OrthoDB" id="8097684at2"/>
<reference evidence="6 7" key="1">
    <citation type="journal article" date="2013" name="Antonie Van Leeuwenhoek">
        <title>Paracoccus zhejiangensis sp. nov., isolated from activated sludge in wastewater-treatment system.</title>
        <authorList>
            <person name="Wu Z.G."/>
            <person name="Zhang D.F."/>
            <person name="Liu Y.L."/>
            <person name="Wang F."/>
            <person name="Jiang X."/>
            <person name="Li C."/>
            <person name="Li S.P."/>
            <person name="Hong Q."/>
            <person name="Li W.J."/>
        </authorList>
    </citation>
    <scope>NUCLEOTIDE SEQUENCE [LARGE SCALE GENOMIC DNA]</scope>
    <source>
        <strain evidence="6 7">J6</strain>
    </source>
</reference>
<dbReference type="Proteomes" id="UP000234530">
    <property type="component" value="Chromosome"/>
</dbReference>